<feature type="compositionally biased region" description="Basic and acidic residues" evidence="11">
    <location>
        <begin position="387"/>
        <end position="397"/>
    </location>
</feature>
<gene>
    <name evidence="14" type="ORF">MGL_0467</name>
</gene>
<accession>A8PTR6</accession>
<feature type="compositionally biased region" description="Polar residues" evidence="11">
    <location>
        <begin position="1833"/>
        <end position="1845"/>
    </location>
</feature>
<dbReference type="InterPro" id="IPR027483">
    <property type="entry name" value="PInositol-4-P-4/5-kinase_C_sf"/>
</dbReference>
<feature type="compositionally biased region" description="Basic and acidic residues" evidence="11">
    <location>
        <begin position="1455"/>
        <end position="1476"/>
    </location>
</feature>
<dbReference type="GO" id="GO:0000285">
    <property type="term" value="F:1-phosphatidylinositol-3-phosphate 5-kinase activity"/>
    <property type="evidence" value="ECO:0007669"/>
    <property type="project" value="UniProtKB-EC"/>
</dbReference>
<dbReference type="PROSITE" id="PS50178">
    <property type="entry name" value="ZF_FYVE"/>
    <property type="match status" value="1"/>
</dbReference>
<dbReference type="OrthoDB" id="158357at2759"/>
<feature type="compositionally biased region" description="Basic and acidic residues" evidence="11">
    <location>
        <begin position="1361"/>
        <end position="1383"/>
    </location>
</feature>
<feature type="compositionally biased region" description="Basic and acidic residues" evidence="11">
    <location>
        <begin position="1713"/>
        <end position="1739"/>
    </location>
</feature>
<evidence type="ECO:0000256" key="8">
    <source>
        <dbReference type="ARBA" id="ARBA00022840"/>
    </source>
</evidence>
<dbReference type="InterPro" id="IPR011011">
    <property type="entry name" value="Znf_FYVE_PHD"/>
</dbReference>
<dbReference type="Gene3D" id="3.50.7.10">
    <property type="entry name" value="GroEL"/>
    <property type="match status" value="1"/>
</dbReference>
<feature type="region of interest" description="Disordered" evidence="11">
    <location>
        <begin position="1335"/>
        <end position="1387"/>
    </location>
</feature>
<evidence type="ECO:0000256" key="1">
    <source>
        <dbReference type="ARBA" id="ARBA00012009"/>
    </source>
</evidence>
<dbReference type="PROSITE" id="PS51455">
    <property type="entry name" value="PIPK"/>
    <property type="match status" value="1"/>
</dbReference>
<evidence type="ECO:0000256" key="5">
    <source>
        <dbReference type="ARBA" id="ARBA00022771"/>
    </source>
</evidence>
<dbReference type="EC" id="2.7.1.150" evidence="1"/>
<feature type="region of interest" description="Disordered" evidence="11">
    <location>
        <begin position="1427"/>
        <end position="1662"/>
    </location>
</feature>
<dbReference type="SMART" id="SM00064">
    <property type="entry name" value="FYVE"/>
    <property type="match status" value="1"/>
</dbReference>
<feature type="compositionally biased region" description="Low complexity" evidence="11">
    <location>
        <begin position="1608"/>
        <end position="1621"/>
    </location>
</feature>
<comment type="caution">
    <text evidence="14">The sequence shown here is derived from an EMBL/GenBank/DDBJ whole genome shotgun (WGS) entry which is preliminary data.</text>
</comment>
<dbReference type="GO" id="GO:0000329">
    <property type="term" value="C:fungal-type vacuole membrane"/>
    <property type="evidence" value="ECO:0007669"/>
    <property type="project" value="TreeGrafter"/>
</dbReference>
<dbReference type="Pfam" id="PF01363">
    <property type="entry name" value="FYVE"/>
    <property type="match status" value="1"/>
</dbReference>
<dbReference type="InterPro" id="IPR002498">
    <property type="entry name" value="PInositol-4-P-4/5-kinase_core"/>
</dbReference>
<sequence length="2249" mass="251365">MTASLSVGGLYSYVDNPQPATGTAASSTNTSGTRSTSQNDASARLPASEMVSFGFLDENEERPPPTFAFASLFDRMRAAFSAPSSGDTHKSDYAPATPARRLSPPRRRISRHGTPAQRQPSQHHRKANGIVPLRTLSPSVTIAPTNVVSTASDVGSHTATVLSDTESVDTRQSDRGTLGTHGVQAVPGFPLSGDILDDTRSVTTIHRSRSDAGDDSLSTMSVRPSADIWIRRFRGEGLSRKYWMADETAKECRDCLMPFTSLRRKHHCRICGQIFCHRCASNLVPGERWGHKGSIRTCNQCKNMLEEYDHRERIDAEAREASFLQEQSPVSSSMPEVEAQDLHTPLSQFAAKTLFAGNASALPRRCERYRFNGESDDDGNDDNGDMSDERLSHEQDVHDFQSYRDDEFNEMPEMDGRDVEPLRNLSAHDPILIHDEVPFRSGLVDESDVQAADESITADMVSSMIPASRNTDEMRHMRDSDLTENSRYTDEASRSGDSGFKVRDENDEENDIVCSKPHQRDTLTEPPLVAHDDANEKPLPPPCSPIKRSTARQKLMRGASRFVTSTALSAISLVYFLRMLHQLLLAEHIGHVHEWKETIKLLALAVIERIRVRTRNTYLTDIRHFVKIKCFPGGHVSDCEFLDGFVCTKNVATKPMASFLPMRNARIMIITFPIEYHRNADQLMSLESIMAQEYEFLRILVARIVAQRPNVVMVQKGVSHIALEMFEKAGIAVFLRMKRTALETIAHCTQADIIASIDRLALEPRLGRCAAIFIDTYQQVDDAERRKPLLRVEVTSKEVSSALVLRGALLPKLRRIKAILALMVFVGYNLKLEDFLRHDLGALLEWSAMNYHSVSELPASIQADESEIHRRIILDETLKKYQRLLLSASVTAILPPPFLVTRMKQVTDRIHTLRAEPFEQVTTTHYPRNDGEALAGSNLVLCAPCTYRAATEQAILESEHESIQACWHACVSGMSKMLTPFAHQKLVALVFKTCAATLQTCTGPDFVMTEFYGLNDEPLGQFLERTCFESAMPCDSRHCESSNLVHYLTFVHNTTRIQMVVEQFPCPLAGSENELLCWSYCKVCESTTPITHLSDAGWSVSFAKFLELQCYPNAACHSSMCPHDYFRDNVRYFALKNLAIRFHADPITPWHIVVPPSRLVIHHELMCELRNAEVIKLYEKNLRYWRSVCVRLTALRDELHAHPIYSEAPLTRIKMHADDLLEHILQCASTDCAEVEERISQAYWHSDKSPLKMNEVRRFLQDRVVEWEGLFLDFEKRSTVTERDVRRLMELYRHRLQSKDADDMSVESDAQLDTPTDRKMLDFLTFLDGCAGYDKDSTKHRNEETQRMEDSKLVSVSIDSHASKERQSSLEAPRTKSRADAPSKDSAMTSAIAAAVVTTGTAAAPATPASATSSTAVPMTMLASRCGQLQSEDRKPAQSRGQHPNPSTRSSSEQSPREGQSHEHSSSQAHPIRDSRPASQDQCRVSTPGPMPKASTLTGPASSMPSTTHKPASRVQEVSQKRHEMSNASDSPTSASNISTQTAARQDVDPAASSPTAYVQRSPPASIRRKHISEHGSMSPSSEHKRADSRTSPQKSSDQREQTPRSTPGAAPLSSPASSLGHSRPTSQLFSSQAAMRCESMVLRPPWNDSRPKINKPRRDVPTRSQVAILARQYEQLSRDAELERDRLASRIRRTRPATTTHATVEVFKSLRDAVKGDESDGEDEGKQTEQAHAERRGEAWLGKDAGPGSALHPFMNTPEASASVAGEAVALTPNTGGLTRASTSPATSADAAGSAESLGPGSLGATSERTLATTPLSNMSMSTDPRGEAPQPSDTGYTQASMQTAPARKESTNESEPVATPHSDSEEALPERARLFRLLEATWTLHVGELVPLKYPFVSTDHVFTDARVVVREDEPSSIIAFTLDSKSYREQLAESRKLRTRDVPDAAPDMEQELRITEGSHYLYEFDTGSIKLWCKIFFAEQFDALRHMCGCAELFVQSLSRCFKWDSRGGKSGSAFLKTCDDRFVVKQLSRTELDGFSKFAPQYFTYLADCKSASRPTTLTKIFGYFRIGFKNMHTGKGFKMDLMAMENLLYGRSIDKIFDLKGSTRNRYVQETGRAGEVLLDENLVHDTRTNPFLVREHSKRILRTALYNDSLFLTEMNVMDYSLILALDSKRNEMVIGIIDYLRTYTWDKRVESFVKETAILGGGGKGEPTIITPRQYRMRFLTFLDRNILMTPDPWVQSGWVQ</sequence>
<evidence type="ECO:0000256" key="2">
    <source>
        <dbReference type="ARBA" id="ARBA00022679"/>
    </source>
</evidence>
<feature type="compositionally biased region" description="Polar residues" evidence="11">
    <location>
        <begin position="1439"/>
        <end position="1454"/>
    </location>
</feature>
<dbReference type="STRING" id="425265.A8PTR6"/>
<feature type="compositionally biased region" description="Basic and acidic residues" evidence="11">
    <location>
        <begin position="471"/>
        <end position="481"/>
    </location>
</feature>
<dbReference type="GO" id="GO:0005524">
    <property type="term" value="F:ATP binding"/>
    <property type="evidence" value="ECO:0007669"/>
    <property type="project" value="UniProtKB-UniRule"/>
</dbReference>
<evidence type="ECO:0000259" key="12">
    <source>
        <dbReference type="PROSITE" id="PS50178"/>
    </source>
</evidence>
<dbReference type="FunCoup" id="A8PTR6">
    <property type="interactions" value="477"/>
</dbReference>
<proteinExistence type="predicted"/>
<name>A8PTR6_MALGO</name>
<dbReference type="GeneID" id="5856998"/>
<dbReference type="InterPro" id="IPR027409">
    <property type="entry name" value="GroEL-like_apical_dom_sf"/>
</dbReference>
<feature type="region of interest" description="Disordered" evidence="11">
    <location>
        <begin position="160"/>
        <end position="184"/>
    </location>
</feature>
<dbReference type="GO" id="GO:0008270">
    <property type="term" value="F:zinc ion binding"/>
    <property type="evidence" value="ECO:0007669"/>
    <property type="project" value="UniProtKB-KW"/>
</dbReference>
<evidence type="ECO:0000256" key="7">
    <source>
        <dbReference type="ARBA" id="ARBA00022833"/>
    </source>
</evidence>
<dbReference type="InterPro" id="IPR000306">
    <property type="entry name" value="Znf_FYVE"/>
</dbReference>
<feature type="compositionally biased region" description="Basic and acidic residues" evidence="11">
    <location>
        <begin position="487"/>
        <end position="504"/>
    </location>
</feature>
<feature type="compositionally biased region" description="Basic and acidic residues" evidence="11">
    <location>
        <begin position="1335"/>
        <end position="1352"/>
    </location>
</feature>
<dbReference type="InterPro" id="IPR017455">
    <property type="entry name" value="Znf_FYVE-rel"/>
</dbReference>
<dbReference type="SUPFAM" id="SSF56104">
    <property type="entry name" value="SAICAR synthase-like"/>
    <property type="match status" value="1"/>
</dbReference>
<feature type="compositionally biased region" description="Acidic residues" evidence="11">
    <location>
        <begin position="374"/>
        <end position="386"/>
    </location>
</feature>
<feature type="region of interest" description="Disordered" evidence="11">
    <location>
        <begin position="1776"/>
        <end position="1869"/>
    </location>
</feature>
<keyword evidence="5 9" id="KW-0863">Zinc-finger</keyword>
<evidence type="ECO:0000256" key="3">
    <source>
        <dbReference type="ARBA" id="ARBA00022723"/>
    </source>
</evidence>
<dbReference type="Gene3D" id="3.30.810.10">
    <property type="entry name" value="2-Layer Sandwich"/>
    <property type="match status" value="1"/>
</dbReference>
<feature type="compositionally biased region" description="Polar residues" evidence="11">
    <location>
        <begin position="1495"/>
        <end position="1510"/>
    </location>
</feature>
<dbReference type="PANTHER" id="PTHR45748">
    <property type="entry name" value="1-PHOSPHATIDYLINOSITOL 3-PHOSPHATE 5-KINASE-RELATED"/>
    <property type="match status" value="1"/>
</dbReference>
<feature type="region of interest" description="Disordered" evidence="11">
    <location>
        <begin position="1713"/>
        <end position="1757"/>
    </location>
</feature>
<dbReference type="Gene3D" id="3.30.40.10">
    <property type="entry name" value="Zinc/RING finger domain, C3HC4 (zinc finger)"/>
    <property type="match status" value="1"/>
</dbReference>
<protein>
    <recommendedName>
        <fullName evidence="1">1-phosphatidylinositol-3-phosphate 5-kinase</fullName>
        <ecNumber evidence="1">2.7.1.150</ecNumber>
    </recommendedName>
</protein>
<dbReference type="Pfam" id="PF00118">
    <property type="entry name" value="Cpn60_TCP1"/>
    <property type="match status" value="1"/>
</dbReference>
<feature type="compositionally biased region" description="Polar residues" evidence="11">
    <location>
        <begin position="1805"/>
        <end position="1824"/>
    </location>
</feature>
<dbReference type="FunFam" id="3.50.7.10:FF:000007">
    <property type="entry name" value="1-phosphatidylinositol 3-phosphate 5-kinase isoform X1"/>
    <property type="match status" value="1"/>
</dbReference>
<evidence type="ECO:0000256" key="10">
    <source>
        <dbReference type="PROSITE-ProRule" id="PRU00781"/>
    </source>
</evidence>
<dbReference type="InterPro" id="IPR013083">
    <property type="entry name" value="Znf_RING/FYVE/PHD"/>
</dbReference>
<feature type="region of interest" description="Disordered" evidence="11">
    <location>
        <begin position="12"/>
        <end position="45"/>
    </location>
</feature>
<dbReference type="GO" id="GO:0046854">
    <property type="term" value="P:phosphatidylinositol phosphate biosynthetic process"/>
    <property type="evidence" value="ECO:0007669"/>
    <property type="project" value="TreeGrafter"/>
</dbReference>
<evidence type="ECO:0000256" key="6">
    <source>
        <dbReference type="ARBA" id="ARBA00022777"/>
    </source>
</evidence>
<keyword evidence="4 10" id="KW-0547">Nucleotide-binding</keyword>
<feature type="domain" description="PIPK" evidence="13">
    <location>
        <begin position="1913"/>
        <end position="2235"/>
    </location>
</feature>
<dbReference type="SUPFAM" id="SSF57903">
    <property type="entry name" value="FYVE/PHD zinc finger"/>
    <property type="match status" value="1"/>
</dbReference>
<reference evidence="14 15" key="1">
    <citation type="journal article" date="2007" name="Proc. Natl. Acad. Sci. U.S.A.">
        <title>Dandruff-associated Malassezia genomes reveal convergent and divergent virulence traits shared with plant and human fungal pathogens.</title>
        <authorList>
            <person name="Xu J."/>
            <person name="Saunders C.W."/>
            <person name="Hu P."/>
            <person name="Grant R.A."/>
            <person name="Boekhout T."/>
            <person name="Kuramae E.E."/>
            <person name="Kronstad J.W."/>
            <person name="Deangelis Y.M."/>
            <person name="Reeder N.L."/>
            <person name="Johnstone K.R."/>
            <person name="Leland M."/>
            <person name="Fieno A.M."/>
            <person name="Begley W.M."/>
            <person name="Sun Y."/>
            <person name="Lacey M.P."/>
            <person name="Chaudhary T."/>
            <person name="Keough T."/>
            <person name="Chu L."/>
            <person name="Sears R."/>
            <person name="Yuan B."/>
            <person name="Dawson T.L.Jr."/>
        </authorList>
    </citation>
    <scope>NUCLEOTIDE SEQUENCE [LARGE SCALE GENOMIC DNA]</scope>
    <source>
        <strain evidence="15">ATCC MYA-4612 / CBS 7966</strain>
    </source>
</reference>
<dbReference type="KEGG" id="mgl:MGL_0467"/>
<feature type="compositionally biased region" description="Polar residues" evidence="11">
    <location>
        <begin position="1624"/>
        <end position="1634"/>
    </location>
</feature>
<keyword evidence="3" id="KW-0479">Metal-binding</keyword>
<keyword evidence="15" id="KW-1185">Reference proteome</keyword>
<organism evidence="14 15">
    <name type="scientific">Malassezia globosa (strain ATCC MYA-4612 / CBS 7966)</name>
    <name type="common">Dandruff-associated fungus</name>
    <dbReference type="NCBI Taxonomy" id="425265"/>
    <lineage>
        <taxon>Eukaryota</taxon>
        <taxon>Fungi</taxon>
        <taxon>Dikarya</taxon>
        <taxon>Basidiomycota</taxon>
        <taxon>Ustilaginomycotina</taxon>
        <taxon>Malasseziomycetes</taxon>
        <taxon>Malasseziales</taxon>
        <taxon>Malasseziaceae</taxon>
        <taxon>Malassezia</taxon>
    </lineage>
</organism>
<keyword evidence="8 10" id="KW-0067">ATP-binding</keyword>
<evidence type="ECO:0000313" key="15">
    <source>
        <dbReference type="Proteomes" id="UP000008837"/>
    </source>
</evidence>
<dbReference type="VEuPathDB" id="FungiDB:MGL_0467"/>
<feature type="compositionally biased region" description="Low complexity" evidence="11">
    <location>
        <begin position="20"/>
        <end position="37"/>
    </location>
</feature>
<keyword evidence="2 10" id="KW-0808">Transferase</keyword>
<dbReference type="GO" id="GO:0010008">
    <property type="term" value="C:endosome membrane"/>
    <property type="evidence" value="ECO:0007669"/>
    <property type="project" value="TreeGrafter"/>
</dbReference>
<dbReference type="InParanoid" id="A8PTR6"/>
<feature type="compositionally biased region" description="Polar residues" evidence="11">
    <location>
        <begin position="1526"/>
        <end position="1544"/>
    </location>
</feature>
<feature type="compositionally biased region" description="Low complexity" evidence="11">
    <location>
        <begin position="1780"/>
        <end position="1798"/>
    </location>
</feature>
<dbReference type="EMBL" id="AAYY01000001">
    <property type="protein sequence ID" value="EDP45478.1"/>
    <property type="molecule type" value="Genomic_DNA"/>
</dbReference>
<feature type="region of interest" description="Disordered" evidence="11">
    <location>
        <begin position="81"/>
        <end position="128"/>
    </location>
</feature>
<keyword evidence="6 10" id="KW-0418">Kinase</keyword>
<dbReference type="Pfam" id="PF01504">
    <property type="entry name" value="PIP5K"/>
    <property type="match status" value="2"/>
</dbReference>
<dbReference type="OMA" id="QSVWNDT"/>
<dbReference type="PANTHER" id="PTHR45748:SF7">
    <property type="entry name" value="1-PHOSPHATIDYLINOSITOL 3-PHOSPHATE 5-KINASE-RELATED"/>
    <property type="match status" value="1"/>
</dbReference>
<feature type="region of interest" description="Disordered" evidence="11">
    <location>
        <begin position="471"/>
        <end position="547"/>
    </location>
</feature>
<dbReference type="InterPro" id="IPR044769">
    <property type="entry name" value="PIKfyve_PIPKc"/>
</dbReference>
<feature type="domain" description="FYVE-type" evidence="12">
    <location>
        <begin position="246"/>
        <end position="306"/>
    </location>
</feature>
<dbReference type="InterPro" id="IPR002423">
    <property type="entry name" value="Cpn60/GroEL/TCP-1"/>
</dbReference>
<dbReference type="InterPro" id="IPR027484">
    <property type="entry name" value="PInositol-4-P-5-kinase_N"/>
</dbReference>
<dbReference type="RefSeq" id="XP_001732692.1">
    <property type="nucleotide sequence ID" value="XM_001732640.1"/>
</dbReference>
<dbReference type="SMART" id="SM00330">
    <property type="entry name" value="PIPKc"/>
    <property type="match status" value="1"/>
</dbReference>
<feature type="region of interest" description="Disordered" evidence="11">
    <location>
        <begin position="370"/>
        <end position="397"/>
    </location>
</feature>
<dbReference type="Proteomes" id="UP000008837">
    <property type="component" value="Unassembled WGS sequence"/>
</dbReference>
<evidence type="ECO:0000313" key="14">
    <source>
        <dbReference type="EMBL" id="EDP45478.1"/>
    </source>
</evidence>
<evidence type="ECO:0000256" key="11">
    <source>
        <dbReference type="SAM" id="MobiDB-lite"/>
    </source>
</evidence>
<dbReference type="FunFam" id="3.30.810.10:FF:000001">
    <property type="entry name" value="1-phosphatidylinositol 3-phosphate 5-kinase FAB1"/>
    <property type="match status" value="1"/>
</dbReference>
<evidence type="ECO:0000256" key="9">
    <source>
        <dbReference type="PROSITE-ProRule" id="PRU00091"/>
    </source>
</evidence>
<dbReference type="SUPFAM" id="SSF52029">
    <property type="entry name" value="GroEL apical domain-like"/>
    <property type="match status" value="1"/>
</dbReference>
<evidence type="ECO:0000256" key="4">
    <source>
        <dbReference type="ARBA" id="ARBA00022741"/>
    </source>
</evidence>
<evidence type="ECO:0000259" key="13">
    <source>
        <dbReference type="PROSITE" id="PS51455"/>
    </source>
</evidence>
<dbReference type="CDD" id="cd17300">
    <property type="entry name" value="PIPKc_PIKfyve"/>
    <property type="match status" value="1"/>
</dbReference>
<keyword evidence="7" id="KW-0862">Zinc</keyword>
<dbReference type="Gene3D" id="3.30.800.10">
    <property type="entry name" value="Phosphatidylinositol Phosphate Kinase II Beta"/>
    <property type="match status" value="1"/>
</dbReference>